<evidence type="ECO:0000256" key="1">
    <source>
        <dbReference type="SAM" id="MobiDB-lite"/>
    </source>
</evidence>
<dbReference type="AlphaFoldDB" id="A0A2N9F2D4"/>
<dbReference type="EMBL" id="OIVN01000491">
    <property type="protein sequence ID" value="SPC81061.1"/>
    <property type="molecule type" value="Genomic_DNA"/>
</dbReference>
<name>A0A2N9F2D4_FAGSY</name>
<sequence>MTASSDDDLDLHAPLARHGPVIQANSEDIAIQREYWHMCAIAFLLDYCRFSVSHLQQLINDAWRIRGNVMVVGRNYHYYILHFDILDDLLYICGEGPWALDRALLVLERWRNNIVLDGLQINFVSLWIQLHGLPLEYHHPDLAIRMGHILGVYERIDWDENLPCNISFLQPTLKRNTQVRFGPLSRDTRYGQRQYQQGGPLPPQPHNPIEADVPHSHINISQDLDPHNVPLSPTQEDETPLEDTASDLSLINLVTQLEDARDNTISNTHPIGVHYFWDDLNDGDISSPALPPLPGNATEGFREADPNQLPQRIKVWEELERIGRLVNSKWLCIGDFNQVLSKDDKLSFKDSPLLDIGHFNLNGYGLHIQTVLQLLRPLGRNVLYGINWKSSSCGLKRQKNWDINGDRNTKFFQAVVKTRRRRNRILQIKKDDTTWITNPDDIQQCFVDHYTQLFLEPQSHSTEHIHTQIRSLPIPTLSDNQVALLDQPISDAEIFQAIT</sequence>
<protein>
    <submittedName>
        <fullName evidence="2">Uncharacterized protein</fullName>
    </submittedName>
</protein>
<proteinExistence type="predicted"/>
<dbReference type="PANTHER" id="PTHR31286">
    <property type="entry name" value="GLYCINE-RICH CELL WALL STRUCTURAL PROTEIN 1.8-LIKE"/>
    <property type="match status" value="1"/>
</dbReference>
<evidence type="ECO:0000313" key="2">
    <source>
        <dbReference type="EMBL" id="SPC81061.1"/>
    </source>
</evidence>
<dbReference type="PANTHER" id="PTHR31286:SF167">
    <property type="entry name" value="OS09G0268800 PROTEIN"/>
    <property type="match status" value="1"/>
</dbReference>
<reference evidence="2" key="1">
    <citation type="submission" date="2018-02" db="EMBL/GenBank/DDBJ databases">
        <authorList>
            <person name="Cohen D.B."/>
            <person name="Kent A.D."/>
        </authorList>
    </citation>
    <scope>NUCLEOTIDE SEQUENCE</scope>
</reference>
<organism evidence="2">
    <name type="scientific">Fagus sylvatica</name>
    <name type="common">Beechnut</name>
    <dbReference type="NCBI Taxonomy" id="28930"/>
    <lineage>
        <taxon>Eukaryota</taxon>
        <taxon>Viridiplantae</taxon>
        <taxon>Streptophyta</taxon>
        <taxon>Embryophyta</taxon>
        <taxon>Tracheophyta</taxon>
        <taxon>Spermatophyta</taxon>
        <taxon>Magnoliopsida</taxon>
        <taxon>eudicotyledons</taxon>
        <taxon>Gunneridae</taxon>
        <taxon>Pentapetalae</taxon>
        <taxon>rosids</taxon>
        <taxon>fabids</taxon>
        <taxon>Fagales</taxon>
        <taxon>Fagaceae</taxon>
        <taxon>Fagus</taxon>
    </lineage>
</organism>
<dbReference type="InterPro" id="IPR040256">
    <property type="entry name" value="At4g02000-like"/>
</dbReference>
<accession>A0A2N9F2D4</accession>
<gene>
    <name evidence="2" type="ORF">FSB_LOCUS8943</name>
</gene>
<feature type="region of interest" description="Disordered" evidence="1">
    <location>
        <begin position="189"/>
        <end position="242"/>
    </location>
</feature>